<evidence type="ECO:0000313" key="3">
    <source>
        <dbReference type="Proteomes" id="UP000545386"/>
    </source>
</evidence>
<comment type="caution">
    <text evidence="2">The sequence shown here is derived from an EMBL/GenBank/DDBJ whole genome shotgun (WGS) entry which is preliminary data.</text>
</comment>
<keyword evidence="1" id="KW-0812">Transmembrane</keyword>
<dbReference type="GO" id="GO:0005886">
    <property type="term" value="C:plasma membrane"/>
    <property type="evidence" value="ECO:0007669"/>
    <property type="project" value="TreeGrafter"/>
</dbReference>
<protein>
    <submittedName>
        <fullName evidence="2">SirB2 family protein</fullName>
    </submittedName>
</protein>
<dbReference type="AlphaFoldDB" id="A0A842HJZ0"/>
<proteinExistence type="predicted"/>
<accession>A0A842HJZ0</accession>
<name>A0A842HJZ0_9BURK</name>
<dbReference type="Proteomes" id="UP000545386">
    <property type="component" value="Unassembled WGS sequence"/>
</dbReference>
<dbReference type="Pfam" id="PF04247">
    <property type="entry name" value="SirB"/>
    <property type="match status" value="1"/>
</dbReference>
<sequence length="124" mass="13395">MSYLALKHLHTTAAALSLLFFVIRAYWSVIESAALQKKLVRIAPHIIDTVLLVCGVAMAVQIGFFQDWIIAKLIALVLYIVVGTIAIKRGKTPGSRAAAAIIAVVIFAYIVGVAIKHSPLSWLA</sequence>
<evidence type="ECO:0000256" key="1">
    <source>
        <dbReference type="SAM" id="Phobius"/>
    </source>
</evidence>
<keyword evidence="1" id="KW-1133">Transmembrane helix</keyword>
<dbReference type="InterPro" id="IPR007360">
    <property type="entry name" value="SirB"/>
</dbReference>
<feature type="transmembrane region" description="Helical" evidence="1">
    <location>
        <begin position="68"/>
        <end position="86"/>
    </location>
</feature>
<keyword evidence="1" id="KW-0472">Membrane</keyword>
<dbReference type="EMBL" id="JACJUU010000001">
    <property type="protein sequence ID" value="MBC2768543.1"/>
    <property type="molecule type" value="Genomic_DNA"/>
</dbReference>
<reference evidence="2 3" key="1">
    <citation type="submission" date="2020-08" db="EMBL/GenBank/DDBJ databases">
        <title>Paraeoetvoesia sp. YC-7-48 draft genome sequence.</title>
        <authorList>
            <person name="Yao L."/>
        </authorList>
    </citation>
    <scope>NUCLEOTIDE SEQUENCE [LARGE SCALE GENOMIC DNA]</scope>
    <source>
        <strain evidence="3">YC-7-48</strain>
    </source>
</reference>
<evidence type="ECO:0000313" key="2">
    <source>
        <dbReference type="EMBL" id="MBC2768543.1"/>
    </source>
</evidence>
<keyword evidence="3" id="KW-1185">Reference proteome</keyword>
<dbReference type="PIRSF" id="PIRSF005610">
    <property type="entry name" value="SirB"/>
    <property type="match status" value="1"/>
</dbReference>
<organism evidence="2 3">
    <name type="scientific">Pusillimonas minor</name>
    <dbReference type="NCBI Taxonomy" id="2697024"/>
    <lineage>
        <taxon>Bacteria</taxon>
        <taxon>Pseudomonadati</taxon>
        <taxon>Pseudomonadota</taxon>
        <taxon>Betaproteobacteria</taxon>
        <taxon>Burkholderiales</taxon>
        <taxon>Alcaligenaceae</taxon>
        <taxon>Pusillimonas</taxon>
    </lineage>
</organism>
<dbReference type="PANTHER" id="PTHR39594">
    <property type="entry name" value="PROTEIN YCHQ"/>
    <property type="match status" value="1"/>
</dbReference>
<feature type="transmembrane region" description="Helical" evidence="1">
    <location>
        <begin position="12"/>
        <end position="30"/>
    </location>
</feature>
<feature type="transmembrane region" description="Helical" evidence="1">
    <location>
        <begin position="98"/>
        <end position="115"/>
    </location>
</feature>
<feature type="transmembrane region" description="Helical" evidence="1">
    <location>
        <begin position="42"/>
        <end position="62"/>
    </location>
</feature>
<gene>
    <name evidence="2" type="ORF">GTU67_01270</name>
</gene>
<dbReference type="PANTHER" id="PTHR39594:SF1">
    <property type="entry name" value="PROTEIN YCHQ"/>
    <property type="match status" value="1"/>
</dbReference>